<evidence type="ECO:0000313" key="2">
    <source>
        <dbReference type="Proteomes" id="UP000198287"/>
    </source>
</evidence>
<name>A0A226CV43_FOLCA</name>
<evidence type="ECO:0000313" key="1">
    <source>
        <dbReference type="EMBL" id="OXA37272.1"/>
    </source>
</evidence>
<dbReference type="AlphaFoldDB" id="A0A226CV43"/>
<comment type="caution">
    <text evidence="1">The sequence shown here is derived from an EMBL/GenBank/DDBJ whole genome shotgun (WGS) entry which is preliminary data.</text>
</comment>
<gene>
    <name evidence="1" type="ORF">Fcan01_27957</name>
</gene>
<proteinExistence type="predicted"/>
<dbReference type="EMBL" id="LNIX01000060">
    <property type="protein sequence ID" value="OXA37272.1"/>
    <property type="molecule type" value="Genomic_DNA"/>
</dbReference>
<accession>A0A226CV43</accession>
<keyword evidence="2" id="KW-1185">Reference proteome</keyword>
<dbReference type="Proteomes" id="UP000198287">
    <property type="component" value="Unassembled WGS sequence"/>
</dbReference>
<reference evidence="1 2" key="1">
    <citation type="submission" date="2015-12" db="EMBL/GenBank/DDBJ databases">
        <title>The genome of Folsomia candida.</title>
        <authorList>
            <person name="Faddeeva A."/>
            <person name="Derks M.F."/>
            <person name="Anvar Y."/>
            <person name="Smit S."/>
            <person name="Van Straalen N."/>
            <person name="Roelofs D."/>
        </authorList>
    </citation>
    <scope>NUCLEOTIDE SEQUENCE [LARGE SCALE GENOMIC DNA]</scope>
    <source>
        <strain evidence="1 2">VU population</strain>
        <tissue evidence="1">Whole body</tissue>
    </source>
</reference>
<organism evidence="1 2">
    <name type="scientific">Folsomia candida</name>
    <name type="common">Springtail</name>
    <dbReference type="NCBI Taxonomy" id="158441"/>
    <lineage>
        <taxon>Eukaryota</taxon>
        <taxon>Metazoa</taxon>
        <taxon>Ecdysozoa</taxon>
        <taxon>Arthropoda</taxon>
        <taxon>Hexapoda</taxon>
        <taxon>Collembola</taxon>
        <taxon>Entomobryomorpha</taxon>
        <taxon>Isotomoidea</taxon>
        <taxon>Isotomidae</taxon>
        <taxon>Proisotominae</taxon>
        <taxon>Folsomia</taxon>
    </lineage>
</organism>
<sequence>MFLYTTTSSARTVYLHKMFPKSFALLVIAAILVLTFIPPNADASVTKGDVARVTTVTGVTVTDLAAAVVLRVQFISADGLARLKDTEDMGNKDDSQNHNLT</sequence>
<protein>
    <submittedName>
        <fullName evidence="1">Uncharacterized protein</fullName>
    </submittedName>
</protein>